<dbReference type="Pfam" id="PF00668">
    <property type="entry name" value="Condensation"/>
    <property type="match status" value="1"/>
</dbReference>
<keyword evidence="4" id="KW-0597">Phosphoprotein</keyword>
<keyword evidence="7" id="KW-0436">Ligase</keyword>
<dbReference type="Pfam" id="PF13193">
    <property type="entry name" value="AMP-binding_C"/>
    <property type="match status" value="1"/>
</dbReference>
<gene>
    <name evidence="7" type="ORF">MSL71_21030</name>
</gene>
<dbReference type="FunFam" id="3.40.50.980:FF:000001">
    <property type="entry name" value="Non-ribosomal peptide synthetase"/>
    <property type="match status" value="1"/>
</dbReference>
<dbReference type="InterPro" id="IPR001242">
    <property type="entry name" value="Condensation_dom"/>
</dbReference>
<dbReference type="PANTHER" id="PTHR45527">
    <property type="entry name" value="NONRIBOSOMAL PEPTIDE SYNTHETASE"/>
    <property type="match status" value="1"/>
</dbReference>
<dbReference type="Gene3D" id="2.30.38.10">
    <property type="entry name" value="Luciferase, Domain 3"/>
    <property type="match status" value="1"/>
</dbReference>
<dbReference type="GO" id="GO:0031177">
    <property type="term" value="F:phosphopantetheine binding"/>
    <property type="evidence" value="ECO:0007669"/>
    <property type="project" value="InterPro"/>
</dbReference>
<dbReference type="Gene3D" id="3.40.50.980">
    <property type="match status" value="2"/>
</dbReference>
<dbReference type="Gene3D" id="3.30.559.10">
    <property type="entry name" value="Chloramphenicol acetyltransferase-like domain"/>
    <property type="match status" value="1"/>
</dbReference>
<dbReference type="InterPro" id="IPR020845">
    <property type="entry name" value="AMP-binding_CS"/>
</dbReference>
<dbReference type="NCBIfam" id="TIGR01733">
    <property type="entry name" value="AA-adenyl-dom"/>
    <property type="match status" value="1"/>
</dbReference>
<dbReference type="InterPro" id="IPR036736">
    <property type="entry name" value="ACP-like_sf"/>
</dbReference>
<evidence type="ECO:0000256" key="3">
    <source>
        <dbReference type="ARBA" id="ARBA00022450"/>
    </source>
</evidence>
<dbReference type="SMART" id="SM00823">
    <property type="entry name" value="PKS_PP"/>
    <property type="match status" value="1"/>
</dbReference>
<dbReference type="InterPro" id="IPR023213">
    <property type="entry name" value="CAT-like_dom_sf"/>
</dbReference>
<dbReference type="InterPro" id="IPR006162">
    <property type="entry name" value="Ppantetheine_attach_site"/>
</dbReference>
<dbReference type="EMBL" id="CAADHO010000003">
    <property type="protein sequence ID" value="VFQ44454.1"/>
    <property type="molecule type" value="Genomic_DNA"/>
</dbReference>
<evidence type="ECO:0000256" key="2">
    <source>
        <dbReference type="ARBA" id="ARBA00006432"/>
    </source>
</evidence>
<dbReference type="InterPro" id="IPR045851">
    <property type="entry name" value="AMP-bd_C_sf"/>
</dbReference>
<dbReference type="PANTHER" id="PTHR45527:SF1">
    <property type="entry name" value="FATTY ACID SYNTHASE"/>
    <property type="match status" value="1"/>
</dbReference>
<dbReference type="CDD" id="cd19531">
    <property type="entry name" value="LCL_NRPS-like"/>
    <property type="match status" value="1"/>
</dbReference>
<dbReference type="InterPro" id="IPR025110">
    <property type="entry name" value="AMP-bd_C"/>
</dbReference>
<dbReference type="RefSeq" id="WP_180139969.1">
    <property type="nucleotide sequence ID" value="NZ_CAADHO010000003.1"/>
</dbReference>
<dbReference type="PRINTS" id="PR00154">
    <property type="entry name" value="AMPBINDING"/>
</dbReference>
<dbReference type="FunFam" id="1.10.1200.10:FF:000005">
    <property type="entry name" value="Nonribosomal peptide synthetase 1"/>
    <property type="match status" value="1"/>
</dbReference>
<evidence type="ECO:0000256" key="5">
    <source>
        <dbReference type="SAM" id="MobiDB-lite"/>
    </source>
</evidence>
<dbReference type="FunFam" id="2.30.38.10:FF:000001">
    <property type="entry name" value="Non-ribosomal peptide synthetase PvdI"/>
    <property type="match status" value="1"/>
</dbReference>
<dbReference type="PROSITE" id="PS00012">
    <property type="entry name" value="PHOSPHOPANTETHEINE"/>
    <property type="match status" value="1"/>
</dbReference>
<proteinExistence type="inferred from homology"/>
<evidence type="ECO:0000256" key="1">
    <source>
        <dbReference type="ARBA" id="ARBA00001957"/>
    </source>
</evidence>
<dbReference type="FunFam" id="3.40.50.12780:FF:000012">
    <property type="entry name" value="Non-ribosomal peptide synthetase"/>
    <property type="match status" value="1"/>
</dbReference>
<dbReference type="Gene3D" id="3.30.559.30">
    <property type="entry name" value="Nonribosomal peptide synthetase, condensation domain"/>
    <property type="match status" value="1"/>
</dbReference>
<dbReference type="Gene3D" id="3.30.300.30">
    <property type="match status" value="1"/>
</dbReference>
<dbReference type="Pfam" id="PF00550">
    <property type="entry name" value="PP-binding"/>
    <property type="match status" value="1"/>
</dbReference>
<dbReference type="PROSITE" id="PS00455">
    <property type="entry name" value="AMP_BINDING"/>
    <property type="match status" value="1"/>
</dbReference>
<evidence type="ECO:0000259" key="6">
    <source>
        <dbReference type="PROSITE" id="PS50075"/>
    </source>
</evidence>
<dbReference type="GO" id="GO:0005737">
    <property type="term" value="C:cytoplasm"/>
    <property type="evidence" value="ECO:0007669"/>
    <property type="project" value="TreeGrafter"/>
</dbReference>
<feature type="compositionally biased region" description="Basic residues" evidence="5">
    <location>
        <begin position="1057"/>
        <end position="1069"/>
    </location>
</feature>
<reference evidence="7 8" key="1">
    <citation type="submission" date="2019-03" db="EMBL/GenBank/DDBJ databases">
        <authorList>
            <person name="Nijsse B."/>
        </authorList>
    </citation>
    <scope>NUCLEOTIDE SEQUENCE [LARGE SCALE GENOMIC DNA]</scope>
    <source>
        <strain evidence="7">Desulfoluna butyratoxydans MSL71</strain>
    </source>
</reference>
<name>A0A4U8YLW7_9BACT</name>
<comment type="similarity">
    <text evidence="2">Belongs to the ATP-dependent AMP-binding enzyme family.</text>
</comment>
<dbReference type="AlphaFoldDB" id="A0A4U8YLW7"/>
<keyword evidence="8" id="KW-1185">Reference proteome</keyword>
<dbReference type="InterPro" id="IPR020806">
    <property type="entry name" value="PKS_PP-bd"/>
</dbReference>
<keyword evidence="3" id="KW-0596">Phosphopantetheine</keyword>
<dbReference type="PROSITE" id="PS50075">
    <property type="entry name" value="CARRIER"/>
    <property type="match status" value="1"/>
</dbReference>
<protein>
    <submittedName>
        <fullName evidence="7">Amp-dependent synthetase/ligase</fullName>
    </submittedName>
</protein>
<dbReference type="GO" id="GO:0016874">
    <property type="term" value="F:ligase activity"/>
    <property type="evidence" value="ECO:0007669"/>
    <property type="project" value="UniProtKB-KW"/>
</dbReference>
<dbReference type="Gene3D" id="1.10.1200.10">
    <property type="entry name" value="ACP-like"/>
    <property type="match status" value="1"/>
</dbReference>
<evidence type="ECO:0000256" key="4">
    <source>
        <dbReference type="ARBA" id="ARBA00022553"/>
    </source>
</evidence>
<organism evidence="7 8">
    <name type="scientific">Desulfoluna butyratoxydans</name>
    <dbReference type="NCBI Taxonomy" id="231438"/>
    <lineage>
        <taxon>Bacteria</taxon>
        <taxon>Pseudomonadati</taxon>
        <taxon>Thermodesulfobacteriota</taxon>
        <taxon>Desulfobacteria</taxon>
        <taxon>Desulfobacterales</taxon>
        <taxon>Desulfolunaceae</taxon>
        <taxon>Desulfoluna</taxon>
    </lineage>
</organism>
<dbReference type="InterPro" id="IPR000873">
    <property type="entry name" value="AMP-dep_synth/lig_dom"/>
</dbReference>
<sequence length="1069" mass="117399">MTTFSSEAASYPASAIQEQFWLINQLHPESSAYNIPLLFRIRGPLDRDSLEKSLNDMIGRHQILRTRFAMDRGDLVQHVAPSLNLPLACDVPEGEEAVNRCVREELRRPFSLSELPLIRFRLFRTGEEEHLFLIVMHHIITDLRTKELFTEELSSLYGAAVTRRPALQPASSVPYAEFSRWQRDWLAGDECRSMLVYWKEHLKGRTDSLDLPMEKKRPSLLSLEGEAVFFHLEPSFVGELKQFSRDRSVTIFLTLLAAYAALLFRYGGNPQLTIGVPLTNRRKERYKDTLGCFVNILPLAVTVSGETSFPELLGKVRQAMLGAHRHQEAPYRLLAHTVEPRTGASHNPLFQAGFTLDPPVGMSLEGLEVEPVAVHSGGAQLDLFFTFWEGDDGIRGYFEYNSDLFDEAMVRQVSENYRTLLREVLRDGDRPIAAIPVVSEGEKETLCVAWNQTEAPASRGTVVHRLIEAQVDAAPHAVAAVFEGESLTYGELNRQANRLARYLGTQGVKPGDLVGIHMERSLDMLVALVGTMKAGAAYVPLDPAFPEERLQYMLSHTAASVVLTQESLKGTLPACTARRVCMDTDRGAVAEQSDDNPEVAVSPDDLAYVIYTSGSTGRPKGVAVHHDAVGNFLSSMAREPGLTSEDVVLAVTTLSFDITVLELYLPLIVGAKVVIAPRETVADGRLLLEALSRHGVTLLQATPVTWRLLVAAGWQGGDNLNVLCGGEALPADLAAALTARSSRVWNMYGPTETTVWSTCARITDGEARVTVGRPIDNTRTYILDPWMQPVPTGVSGTLFIGGAGVAKGYLHQPDLTREMFVPDPFAGEAGARMYNTGDLARYRADGTIEVLGRSDFQLKINGFRIEAGEVETVLSGHPAVSQAIVSAHEFEPGDARLVAYITHTNGGQTLVSDLRAHLAGSLPDYMIPSIFMPLDSLPLTPNGKVDRKGLPVPDTRRPRTDQAFMAPQSDLEKLLSEIWSQVLKVDTIGTGDSFFELGGNSLLGVRVVGKVGESLKRKVPVLALFQYPTIAAFAGYLAGESAQPAVAQDKISDRATQKKRAMARRRRSP</sequence>
<comment type="cofactor">
    <cofactor evidence="1">
        <name>pantetheine 4'-phosphate</name>
        <dbReference type="ChEBI" id="CHEBI:47942"/>
    </cofactor>
</comment>
<dbReference type="GO" id="GO:0043041">
    <property type="term" value="P:amino acid activation for nonribosomal peptide biosynthetic process"/>
    <property type="evidence" value="ECO:0007669"/>
    <property type="project" value="TreeGrafter"/>
</dbReference>
<dbReference type="InterPro" id="IPR009081">
    <property type="entry name" value="PP-bd_ACP"/>
</dbReference>
<dbReference type="Proteomes" id="UP000507962">
    <property type="component" value="Unassembled WGS sequence"/>
</dbReference>
<dbReference type="CDD" id="cd12116">
    <property type="entry name" value="A_NRPS_Ta1_like"/>
    <property type="match status" value="1"/>
</dbReference>
<dbReference type="InterPro" id="IPR020459">
    <property type="entry name" value="AMP-binding"/>
</dbReference>
<dbReference type="Pfam" id="PF00501">
    <property type="entry name" value="AMP-binding"/>
    <property type="match status" value="1"/>
</dbReference>
<evidence type="ECO:0000313" key="7">
    <source>
        <dbReference type="EMBL" id="VFQ44454.1"/>
    </source>
</evidence>
<accession>A0A4U8YLW7</accession>
<dbReference type="SUPFAM" id="SSF47336">
    <property type="entry name" value="ACP-like"/>
    <property type="match status" value="1"/>
</dbReference>
<feature type="domain" description="Carrier" evidence="6">
    <location>
        <begin position="966"/>
        <end position="1041"/>
    </location>
</feature>
<dbReference type="SUPFAM" id="SSF52777">
    <property type="entry name" value="CoA-dependent acyltransferases"/>
    <property type="match status" value="2"/>
</dbReference>
<dbReference type="GO" id="GO:0044550">
    <property type="term" value="P:secondary metabolite biosynthetic process"/>
    <property type="evidence" value="ECO:0007669"/>
    <property type="project" value="UniProtKB-ARBA"/>
</dbReference>
<dbReference type="FunFam" id="3.30.300.30:FF:000010">
    <property type="entry name" value="Enterobactin synthetase component F"/>
    <property type="match status" value="1"/>
</dbReference>
<evidence type="ECO:0000313" key="8">
    <source>
        <dbReference type="Proteomes" id="UP000507962"/>
    </source>
</evidence>
<dbReference type="SUPFAM" id="SSF56801">
    <property type="entry name" value="Acetyl-CoA synthetase-like"/>
    <property type="match status" value="1"/>
</dbReference>
<dbReference type="InterPro" id="IPR010071">
    <property type="entry name" value="AA_adenyl_dom"/>
</dbReference>
<feature type="region of interest" description="Disordered" evidence="5">
    <location>
        <begin position="1044"/>
        <end position="1069"/>
    </location>
</feature>